<dbReference type="OrthoDB" id="9799036at2"/>
<dbReference type="STRING" id="745820.SAMN04488053_102106"/>
<gene>
    <name evidence="1" type="ORF">SAMN04488053_102106</name>
</gene>
<proteinExistence type="predicted"/>
<dbReference type="InterPro" id="IPR050563">
    <property type="entry name" value="4-hydroxybenzoyl-CoA_TE"/>
</dbReference>
<dbReference type="Gene3D" id="3.10.129.10">
    <property type="entry name" value="Hotdog Thioesterase"/>
    <property type="match status" value="1"/>
</dbReference>
<sequence>MATPVYIENFESWQEDFSYFDSISVRFSETDAFGHVNNTVAFIYFEQARINYFYSLGLMDEWVKGPYMIVTGDLQCDYRRQVAFGDKLQVGVKIASIGRTSIDVHYLVKNQKNQICMTGRGRIVQVEKKTGASTPWQNELLGMLEKA</sequence>
<keyword evidence="1" id="KW-0378">Hydrolase</keyword>
<dbReference type="CDD" id="cd00586">
    <property type="entry name" value="4HBT"/>
    <property type="match status" value="1"/>
</dbReference>
<dbReference type="GO" id="GO:0047617">
    <property type="term" value="F:fatty acyl-CoA hydrolase activity"/>
    <property type="evidence" value="ECO:0007669"/>
    <property type="project" value="TreeGrafter"/>
</dbReference>
<protein>
    <submittedName>
        <fullName evidence="1">Acyl-CoA thioester hydrolase</fullName>
    </submittedName>
</protein>
<dbReference type="PANTHER" id="PTHR31793:SF24">
    <property type="entry name" value="LONG-CHAIN ACYL-COA THIOESTERASE FADM"/>
    <property type="match status" value="1"/>
</dbReference>
<evidence type="ECO:0000313" key="1">
    <source>
        <dbReference type="EMBL" id="SDN57426.1"/>
    </source>
</evidence>
<dbReference type="RefSeq" id="WP_090841292.1">
    <property type="nucleotide sequence ID" value="NZ_FNIL01000002.1"/>
</dbReference>
<dbReference type="Pfam" id="PF13279">
    <property type="entry name" value="4HBT_2"/>
    <property type="match status" value="1"/>
</dbReference>
<accession>A0A1H0CHS6</accession>
<dbReference type="AlphaFoldDB" id="A0A1H0CHS6"/>
<evidence type="ECO:0000313" key="2">
    <source>
        <dbReference type="Proteomes" id="UP000198778"/>
    </source>
</evidence>
<dbReference type="InterPro" id="IPR029069">
    <property type="entry name" value="HotDog_dom_sf"/>
</dbReference>
<dbReference type="SUPFAM" id="SSF54637">
    <property type="entry name" value="Thioesterase/thiol ester dehydrase-isomerase"/>
    <property type="match status" value="1"/>
</dbReference>
<dbReference type="PANTHER" id="PTHR31793">
    <property type="entry name" value="4-HYDROXYBENZOYL-COA THIOESTERASE FAMILY MEMBER"/>
    <property type="match status" value="1"/>
</dbReference>
<name>A0A1H0CHS6_9BACI</name>
<keyword evidence="2" id="KW-1185">Reference proteome</keyword>
<reference evidence="2" key="1">
    <citation type="submission" date="2016-10" db="EMBL/GenBank/DDBJ databases">
        <authorList>
            <person name="Varghese N."/>
            <person name="Submissions S."/>
        </authorList>
    </citation>
    <scope>NUCLEOTIDE SEQUENCE [LARGE SCALE GENOMIC DNA]</scope>
    <source>
        <strain evidence="2">CGMCC 1.10369</strain>
    </source>
</reference>
<dbReference type="EMBL" id="FNIL01000002">
    <property type="protein sequence ID" value="SDN57426.1"/>
    <property type="molecule type" value="Genomic_DNA"/>
</dbReference>
<dbReference type="Proteomes" id="UP000198778">
    <property type="component" value="Unassembled WGS sequence"/>
</dbReference>
<organism evidence="1 2">
    <name type="scientific">Alkalicoccus daliensis</name>
    <dbReference type="NCBI Taxonomy" id="745820"/>
    <lineage>
        <taxon>Bacteria</taxon>
        <taxon>Bacillati</taxon>
        <taxon>Bacillota</taxon>
        <taxon>Bacilli</taxon>
        <taxon>Bacillales</taxon>
        <taxon>Bacillaceae</taxon>
        <taxon>Alkalicoccus</taxon>
    </lineage>
</organism>